<dbReference type="Proteomes" id="UP001446871">
    <property type="component" value="Unassembled WGS sequence"/>
</dbReference>
<evidence type="ECO:0000256" key="1">
    <source>
        <dbReference type="SAM" id="MobiDB-lite"/>
    </source>
</evidence>
<sequence>MDADDYLLSTAKYKWALDIEETQEDNIEDLMSLDVTGINCTACEVEMEIGGFPRMLYPPEVLITTHPYHVNKLDDGEKTIGSLRYPEYLDLTDIMEPDGDDDDNDDGEDGEEEEEEGELEKIYRLQAVISCSWVDAGAESRFEKEYRTYLRRKEGKWSRIEAPGLKQIESQDVSFKDVVHEDKFRPVMLFWVRDRKARKSDLARCNKECIKDATVAGKDTEETAASEEIMDLDDDAEPEFNEELESHFQLRPGLVQKTFIERVDGHDIRITPKNPRRGLVPEEPFATDKRDWSEDEDDWADTSGSSGAPPAPPPGPGGAPGGGPGGNPGGGPGGGGAPGGAPLMMVPVTKERRQS</sequence>
<feature type="region of interest" description="Disordered" evidence="1">
    <location>
        <begin position="91"/>
        <end position="118"/>
    </location>
</feature>
<feature type="region of interest" description="Disordered" evidence="1">
    <location>
        <begin position="269"/>
        <end position="355"/>
    </location>
</feature>
<feature type="compositionally biased region" description="Acidic residues" evidence="1">
    <location>
        <begin position="93"/>
        <end position="118"/>
    </location>
</feature>
<evidence type="ECO:0000313" key="3">
    <source>
        <dbReference type="Proteomes" id="UP001446871"/>
    </source>
</evidence>
<evidence type="ECO:0000313" key="2">
    <source>
        <dbReference type="EMBL" id="KAK8047423.1"/>
    </source>
</evidence>
<gene>
    <name evidence="2" type="ORF">PG996_015487</name>
</gene>
<proteinExistence type="predicted"/>
<feature type="compositionally biased region" description="Gly residues" evidence="1">
    <location>
        <begin position="318"/>
        <end position="339"/>
    </location>
</feature>
<name>A0ABR1TLD8_9PEZI</name>
<organism evidence="2 3">
    <name type="scientific">Apiospora saccharicola</name>
    <dbReference type="NCBI Taxonomy" id="335842"/>
    <lineage>
        <taxon>Eukaryota</taxon>
        <taxon>Fungi</taxon>
        <taxon>Dikarya</taxon>
        <taxon>Ascomycota</taxon>
        <taxon>Pezizomycotina</taxon>
        <taxon>Sordariomycetes</taxon>
        <taxon>Xylariomycetidae</taxon>
        <taxon>Amphisphaeriales</taxon>
        <taxon>Apiosporaceae</taxon>
        <taxon>Apiospora</taxon>
    </lineage>
</organism>
<comment type="caution">
    <text evidence="2">The sequence shown here is derived from an EMBL/GenBank/DDBJ whole genome shotgun (WGS) entry which is preliminary data.</text>
</comment>
<keyword evidence="3" id="KW-1185">Reference proteome</keyword>
<dbReference type="EMBL" id="JAQQWM010000009">
    <property type="protein sequence ID" value="KAK8047423.1"/>
    <property type="molecule type" value="Genomic_DNA"/>
</dbReference>
<accession>A0ABR1TLD8</accession>
<protein>
    <submittedName>
        <fullName evidence="2">Uncharacterized protein</fullName>
    </submittedName>
</protein>
<reference evidence="2 3" key="1">
    <citation type="submission" date="2023-01" db="EMBL/GenBank/DDBJ databases">
        <title>Analysis of 21 Apiospora genomes using comparative genomics revels a genus with tremendous synthesis potential of carbohydrate active enzymes and secondary metabolites.</title>
        <authorList>
            <person name="Sorensen T."/>
        </authorList>
    </citation>
    <scope>NUCLEOTIDE SEQUENCE [LARGE SCALE GENOMIC DNA]</scope>
    <source>
        <strain evidence="2 3">CBS 83171</strain>
    </source>
</reference>
<dbReference type="Gene3D" id="3.90.70.10">
    <property type="entry name" value="Cysteine proteinases"/>
    <property type="match status" value="1"/>
</dbReference>